<feature type="transmembrane region" description="Helical" evidence="9">
    <location>
        <begin position="299"/>
        <end position="323"/>
    </location>
</feature>
<dbReference type="Proteomes" id="UP000704762">
    <property type="component" value="Unassembled WGS sequence"/>
</dbReference>
<feature type="transmembrane region" description="Helical" evidence="9">
    <location>
        <begin position="245"/>
        <end position="269"/>
    </location>
</feature>
<feature type="transmembrane region" description="Helical" evidence="9">
    <location>
        <begin position="193"/>
        <end position="213"/>
    </location>
</feature>
<evidence type="ECO:0000256" key="3">
    <source>
        <dbReference type="ARBA" id="ARBA00022448"/>
    </source>
</evidence>
<evidence type="ECO:0000313" key="11">
    <source>
        <dbReference type="Proteomes" id="UP000704762"/>
    </source>
</evidence>
<feature type="transmembrane region" description="Helical" evidence="9">
    <location>
        <begin position="79"/>
        <end position="97"/>
    </location>
</feature>
<dbReference type="InterPro" id="IPR002549">
    <property type="entry name" value="AI-2E-like"/>
</dbReference>
<evidence type="ECO:0000313" key="10">
    <source>
        <dbReference type="EMBL" id="MBM7797367.1"/>
    </source>
</evidence>
<gene>
    <name evidence="10" type="ORF">JOE57_000288</name>
</gene>
<feature type="transmembrane region" description="Helical" evidence="9">
    <location>
        <begin position="275"/>
        <end position="292"/>
    </location>
</feature>
<feature type="transmembrane region" description="Helical" evidence="9">
    <location>
        <begin position="343"/>
        <end position="376"/>
    </location>
</feature>
<name>A0ABS2RFR6_9ACTN</name>
<keyword evidence="6 9" id="KW-1133">Transmembrane helix</keyword>
<protein>
    <submittedName>
        <fullName evidence="10">PurR-regulated permease PerM</fullName>
    </submittedName>
</protein>
<keyword evidence="11" id="KW-1185">Reference proteome</keyword>
<feature type="transmembrane region" description="Helical" evidence="9">
    <location>
        <begin position="52"/>
        <end position="73"/>
    </location>
</feature>
<dbReference type="PANTHER" id="PTHR21716:SF53">
    <property type="entry name" value="PERMEASE PERM-RELATED"/>
    <property type="match status" value="1"/>
</dbReference>
<evidence type="ECO:0000256" key="6">
    <source>
        <dbReference type="ARBA" id="ARBA00022989"/>
    </source>
</evidence>
<proteinExistence type="inferred from homology"/>
<evidence type="ECO:0000256" key="9">
    <source>
        <dbReference type="SAM" id="Phobius"/>
    </source>
</evidence>
<organism evidence="10 11">
    <name type="scientific">Microlunatus panaciterrae</name>
    <dbReference type="NCBI Taxonomy" id="400768"/>
    <lineage>
        <taxon>Bacteria</taxon>
        <taxon>Bacillati</taxon>
        <taxon>Actinomycetota</taxon>
        <taxon>Actinomycetes</taxon>
        <taxon>Propionibacteriales</taxon>
        <taxon>Propionibacteriaceae</taxon>
        <taxon>Microlunatus</taxon>
    </lineage>
</organism>
<dbReference type="Pfam" id="PF01594">
    <property type="entry name" value="AI-2E_transport"/>
    <property type="match status" value="1"/>
</dbReference>
<reference evidence="10 11" key="1">
    <citation type="submission" date="2021-01" db="EMBL/GenBank/DDBJ databases">
        <title>Sequencing the genomes of 1000 actinobacteria strains.</title>
        <authorList>
            <person name="Klenk H.-P."/>
        </authorList>
    </citation>
    <scope>NUCLEOTIDE SEQUENCE [LARGE SCALE GENOMIC DNA]</scope>
    <source>
        <strain evidence="10 11">DSM 18662</strain>
    </source>
</reference>
<evidence type="ECO:0000256" key="5">
    <source>
        <dbReference type="ARBA" id="ARBA00022692"/>
    </source>
</evidence>
<keyword evidence="4" id="KW-1003">Cell membrane</keyword>
<dbReference type="RefSeq" id="WP_204916072.1">
    <property type="nucleotide sequence ID" value="NZ_BAAAQP010000003.1"/>
</dbReference>
<dbReference type="PANTHER" id="PTHR21716">
    <property type="entry name" value="TRANSMEMBRANE PROTEIN"/>
    <property type="match status" value="1"/>
</dbReference>
<keyword evidence="7 9" id="KW-0472">Membrane</keyword>
<evidence type="ECO:0000256" key="8">
    <source>
        <dbReference type="SAM" id="MobiDB-lite"/>
    </source>
</evidence>
<keyword evidence="5 9" id="KW-0812">Transmembrane</keyword>
<accession>A0ABS2RFR6</accession>
<evidence type="ECO:0000256" key="2">
    <source>
        <dbReference type="ARBA" id="ARBA00009773"/>
    </source>
</evidence>
<feature type="region of interest" description="Disordered" evidence="8">
    <location>
        <begin position="1"/>
        <end position="43"/>
    </location>
</feature>
<feature type="transmembrane region" description="Helical" evidence="9">
    <location>
        <begin position="109"/>
        <end position="133"/>
    </location>
</feature>
<evidence type="ECO:0000256" key="4">
    <source>
        <dbReference type="ARBA" id="ARBA00022475"/>
    </source>
</evidence>
<comment type="subcellular location">
    <subcellularLocation>
        <location evidence="1">Cell membrane</location>
        <topology evidence="1">Multi-pass membrane protein</topology>
    </subcellularLocation>
</comment>
<evidence type="ECO:0000256" key="7">
    <source>
        <dbReference type="ARBA" id="ARBA00023136"/>
    </source>
</evidence>
<comment type="similarity">
    <text evidence="2">Belongs to the autoinducer-2 exporter (AI-2E) (TC 2.A.86) family.</text>
</comment>
<sequence>MADRDAGTESIEPTGPEHIGPQQGAATGGEALTPGPSPEATRVRRPLQLMSPFRIGFTGTIGAMLAYGLALAVIQARSVLILIVVAMFIALGLNPMVEMLTRRRLKRSLAVLVVFFAVVLVLALATLAIVPVFSEQISSLIDAAPGMLGDLQRNPQIAAVDQQFQLLEKAQQFLTSGGLVTKLFGGILGAGKVVLSAVFSALTLLILTLYFLATMPTIKRALYRLAPASRRDRVRYLADEIFDKIGAYLGGMFVVVTTAGLLTFIFLMVIGMHKYALALAVVVAILDFIPMVGATIAAVIVCVIAFVQSPVIGIAAVVFYVLYQQFENYVVQPRVMKRSVNVPGSVVVVAALIGGTLLGVVGALLAVPTAAAILILMREVAQPRLDAH</sequence>
<keyword evidence="3" id="KW-0813">Transport</keyword>
<comment type="caution">
    <text evidence="10">The sequence shown here is derived from an EMBL/GenBank/DDBJ whole genome shotgun (WGS) entry which is preliminary data.</text>
</comment>
<evidence type="ECO:0000256" key="1">
    <source>
        <dbReference type="ARBA" id="ARBA00004651"/>
    </source>
</evidence>
<dbReference type="EMBL" id="JAFBCF010000001">
    <property type="protein sequence ID" value="MBM7797367.1"/>
    <property type="molecule type" value="Genomic_DNA"/>
</dbReference>